<evidence type="ECO:0000256" key="1">
    <source>
        <dbReference type="SAM" id="MobiDB-lite"/>
    </source>
</evidence>
<reference evidence="3" key="1">
    <citation type="submission" date="2016-10" db="EMBL/GenBank/DDBJ databases">
        <authorList>
            <person name="Varghese N."/>
            <person name="Submissions S."/>
        </authorList>
    </citation>
    <scope>NUCLEOTIDE SEQUENCE [LARGE SCALE GENOMIC DNA]</scope>
    <source>
        <strain evidence="3">DSM 5918</strain>
    </source>
</reference>
<gene>
    <name evidence="2" type="ORF">SAMN04488082_11112</name>
</gene>
<dbReference type="Proteomes" id="UP000198635">
    <property type="component" value="Unassembled WGS sequence"/>
</dbReference>
<dbReference type="AlphaFoldDB" id="A0A1I3VUG8"/>
<sequence length="160" mass="18568">MSFWYLADTFFEQPNARKFAELRAATEKLGYWETVRMCLLDHLTTGNRPDIPGKDTASLWPLPQPEVSWPLVKNRNWRRQFPDFSLLIEIAIQENRLEDAIRLNIERPRDAYSSMSLDLTVAHAVSPQAIRRWPWTAGAGKPRASLPRSSPRPTRRRPNT</sequence>
<dbReference type="RefSeq" id="WP_143075604.1">
    <property type="nucleotide sequence ID" value="NZ_FORX01000011.1"/>
</dbReference>
<proteinExistence type="predicted"/>
<protein>
    <submittedName>
        <fullName evidence="2">Uncharacterized protein</fullName>
    </submittedName>
</protein>
<feature type="region of interest" description="Disordered" evidence="1">
    <location>
        <begin position="136"/>
        <end position="160"/>
    </location>
</feature>
<keyword evidence="3" id="KW-1185">Reference proteome</keyword>
<evidence type="ECO:0000313" key="3">
    <source>
        <dbReference type="Proteomes" id="UP000198635"/>
    </source>
</evidence>
<dbReference type="OrthoDB" id="258947at2"/>
<accession>A0A1I3VUG8</accession>
<dbReference type="EMBL" id="FORX01000011">
    <property type="protein sequence ID" value="SFJ97916.1"/>
    <property type="molecule type" value="Genomic_DNA"/>
</dbReference>
<evidence type="ECO:0000313" key="2">
    <source>
        <dbReference type="EMBL" id="SFJ97916.1"/>
    </source>
</evidence>
<feature type="compositionally biased region" description="Low complexity" evidence="1">
    <location>
        <begin position="142"/>
        <end position="152"/>
    </location>
</feature>
<name>A0A1I3VUG8_9BACT</name>
<organism evidence="2 3">
    <name type="scientific">Desulfomicrobium apsheronum</name>
    <dbReference type="NCBI Taxonomy" id="52560"/>
    <lineage>
        <taxon>Bacteria</taxon>
        <taxon>Pseudomonadati</taxon>
        <taxon>Thermodesulfobacteriota</taxon>
        <taxon>Desulfovibrionia</taxon>
        <taxon>Desulfovibrionales</taxon>
        <taxon>Desulfomicrobiaceae</taxon>
        <taxon>Desulfomicrobium</taxon>
    </lineage>
</organism>